<feature type="signal peptide" evidence="2">
    <location>
        <begin position="1"/>
        <end position="19"/>
    </location>
</feature>
<dbReference type="GO" id="GO:0007166">
    <property type="term" value="P:cell surface receptor signaling pathway"/>
    <property type="evidence" value="ECO:0007669"/>
    <property type="project" value="TreeGrafter"/>
</dbReference>
<dbReference type="Ensembl" id="ENSATET00000033514.3">
    <property type="protein sequence ID" value="ENSATEP00000033032.2"/>
    <property type="gene ID" value="ENSATEG00000022764.3"/>
</dbReference>
<organism evidence="3 4">
    <name type="scientific">Anabas testudineus</name>
    <name type="common">Climbing perch</name>
    <name type="synonym">Anthias testudineus</name>
    <dbReference type="NCBI Taxonomy" id="64144"/>
    <lineage>
        <taxon>Eukaryota</taxon>
        <taxon>Metazoa</taxon>
        <taxon>Chordata</taxon>
        <taxon>Craniata</taxon>
        <taxon>Vertebrata</taxon>
        <taxon>Euteleostomi</taxon>
        <taxon>Actinopterygii</taxon>
        <taxon>Neopterygii</taxon>
        <taxon>Teleostei</taxon>
        <taxon>Neoteleostei</taxon>
        <taxon>Acanthomorphata</taxon>
        <taxon>Anabantaria</taxon>
        <taxon>Anabantiformes</taxon>
        <taxon>Anabantoidei</taxon>
        <taxon>Anabantidae</taxon>
        <taxon>Anabas</taxon>
    </lineage>
</organism>
<keyword evidence="4" id="KW-1185">Reference proteome</keyword>
<dbReference type="GO" id="GO:0004888">
    <property type="term" value="F:transmembrane signaling receptor activity"/>
    <property type="evidence" value="ECO:0007669"/>
    <property type="project" value="TreeGrafter"/>
</dbReference>
<proteinExistence type="predicted"/>
<keyword evidence="2" id="KW-0732">Signal</keyword>
<dbReference type="Proteomes" id="UP000265040">
    <property type="component" value="Chromosome 13"/>
</dbReference>
<dbReference type="GO" id="GO:0045059">
    <property type="term" value="P:positive thymic T cell selection"/>
    <property type="evidence" value="ECO:0007669"/>
    <property type="project" value="TreeGrafter"/>
</dbReference>
<dbReference type="GO" id="GO:0009897">
    <property type="term" value="C:external side of plasma membrane"/>
    <property type="evidence" value="ECO:0007669"/>
    <property type="project" value="TreeGrafter"/>
</dbReference>
<dbReference type="InterPro" id="IPR036179">
    <property type="entry name" value="Ig-like_dom_sf"/>
</dbReference>
<evidence type="ECO:0000256" key="2">
    <source>
        <dbReference type="SAM" id="SignalP"/>
    </source>
</evidence>
<protein>
    <recommendedName>
        <fullName evidence="5">Ig-like domain-containing protein</fullName>
    </recommendedName>
</protein>
<feature type="chain" id="PRO_5030080388" description="Ig-like domain-containing protein" evidence="2">
    <location>
        <begin position="20"/>
        <end position="187"/>
    </location>
</feature>
<dbReference type="GeneID" id="113165556"/>
<evidence type="ECO:0000313" key="4">
    <source>
        <dbReference type="Proteomes" id="UP000265040"/>
    </source>
</evidence>
<sequence>MKYLLVLAACLLLTAFVSAQDETTAKIEVNVKKLGGGKMELSCTKNKKNTCTWTKDGADVNDNPVMLEYKDEDSGEYKCTFTENDQLTDEASIYVKFRTCDNCIELDVASILGIAIGDIVATTVIGVAVYLIASQAGISSVSTSAQKKSSDRQHLVPNEMTSRGGHEQYERLKPRVQKDTYDVISKR</sequence>
<dbReference type="SUPFAM" id="SSF48726">
    <property type="entry name" value="Immunoglobulin"/>
    <property type="match status" value="1"/>
</dbReference>
<reference evidence="3" key="3">
    <citation type="submission" date="2025-09" db="UniProtKB">
        <authorList>
            <consortium name="Ensembl"/>
        </authorList>
    </citation>
    <scope>IDENTIFICATION</scope>
</reference>
<name>A0A3Q1JDE8_ANATE</name>
<accession>A0A3Q1JDE8</accession>
<feature type="region of interest" description="Disordered" evidence="1">
    <location>
        <begin position="142"/>
        <end position="172"/>
    </location>
</feature>
<evidence type="ECO:0000313" key="3">
    <source>
        <dbReference type="Ensembl" id="ENSATEP00000033032.2"/>
    </source>
</evidence>
<reference evidence="3" key="2">
    <citation type="submission" date="2025-08" db="UniProtKB">
        <authorList>
            <consortium name="Ensembl"/>
        </authorList>
    </citation>
    <scope>IDENTIFICATION</scope>
</reference>
<dbReference type="GO" id="GO:0042105">
    <property type="term" value="C:alpha-beta T cell receptor complex"/>
    <property type="evidence" value="ECO:0007669"/>
    <property type="project" value="TreeGrafter"/>
</dbReference>
<dbReference type="InterPro" id="IPR015484">
    <property type="entry name" value="CD3_esu/gsu/dsu"/>
</dbReference>
<evidence type="ECO:0000256" key="1">
    <source>
        <dbReference type="SAM" id="MobiDB-lite"/>
    </source>
</evidence>
<dbReference type="Pfam" id="PF16681">
    <property type="entry name" value="Ig_5"/>
    <property type="match status" value="1"/>
</dbReference>
<dbReference type="AlphaFoldDB" id="A0A3Q1JDE8"/>
<evidence type="ECO:0008006" key="5">
    <source>
        <dbReference type="Google" id="ProtNLM"/>
    </source>
</evidence>
<dbReference type="OrthoDB" id="8941324at2759"/>
<dbReference type="Gene3D" id="2.60.40.10">
    <property type="entry name" value="Immunoglobulins"/>
    <property type="match status" value="1"/>
</dbReference>
<dbReference type="GeneTree" id="ENSGT00940000153312"/>
<dbReference type="InterPro" id="IPR013783">
    <property type="entry name" value="Ig-like_fold"/>
</dbReference>
<dbReference type="PANTHER" id="PTHR10570:SF8">
    <property type="entry name" value="T-CELL SURFACE GLYCOPROTEIN CD3 GAMMA CHAIN"/>
    <property type="match status" value="1"/>
</dbReference>
<dbReference type="InParanoid" id="A0A3Q1JDE8"/>
<reference evidence="3" key="1">
    <citation type="submission" date="2021-04" db="EMBL/GenBank/DDBJ databases">
        <authorList>
            <consortium name="Wellcome Sanger Institute Data Sharing"/>
        </authorList>
    </citation>
    <scope>NUCLEOTIDE SEQUENCE [LARGE SCALE GENOMIC DNA]</scope>
</reference>
<dbReference type="PANTHER" id="PTHR10570">
    <property type="entry name" value="T-CELL SURFACE GLYCOPROTEIN CD3 GAMMA CHAIN / DELTA CHAIN"/>
    <property type="match status" value="1"/>
</dbReference>
<dbReference type="RefSeq" id="XP_026220960.1">
    <property type="nucleotide sequence ID" value="XM_026365175.1"/>
</dbReference>